<evidence type="ECO:0000256" key="4">
    <source>
        <dbReference type="ARBA" id="ARBA00022989"/>
    </source>
</evidence>
<feature type="transmembrane region" description="Helical" evidence="10">
    <location>
        <begin position="189"/>
        <end position="209"/>
    </location>
</feature>
<feature type="transmembrane region" description="Helical" evidence="10">
    <location>
        <begin position="24"/>
        <end position="46"/>
    </location>
</feature>
<keyword evidence="8 9" id="KW-0807">Transducer</keyword>
<feature type="domain" description="G-protein coupled receptors family 1 profile" evidence="11">
    <location>
        <begin position="38"/>
        <end position="293"/>
    </location>
</feature>
<keyword evidence="6 10" id="KW-0472">Membrane</keyword>
<keyword evidence="5 9" id="KW-0297">G-protein coupled receptor</keyword>
<dbReference type="SUPFAM" id="SSF81321">
    <property type="entry name" value="Family A G protein-coupled receptor-like"/>
    <property type="match status" value="1"/>
</dbReference>
<feature type="transmembrane region" description="Helical" evidence="10">
    <location>
        <begin position="58"/>
        <end position="83"/>
    </location>
</feature>
<accession>A0A5N5KEB1</accession>
<dbReference type="InterPro" id="IPR017452">
    <property type="entry name" value="GPCR_Rhodpsn_7TM"/>
</dbReference>
<evidence type="ECO:0000256" key="5">
    <source>
        <dbReference type="ARBA" id="ARBA00023040"/>
    </source>
</evidence>
<dbReference type="GO" id="GO:0005886">
    <property type="term" value="C:plasma membrane"/>
    <property type="evidence" value="ECO:0007669"/>
    <property type="project" value="UniProtKB-SubCell"/>
</dbReference>
<dbReference type="Proteomes" id="UP000327468">
    <property type="component" value="Chromosome 24"/>
</dbReference>
<evidence type="ECO:0000313" key="13">
    <source>
        <dbReference type="Proteomes" id="UP000327468"/>
    </source>
</evidence>
<dbReference type="EMBL" id="VFJC01000025">
    <property type="protein sequence ID" value="KAB5528654.1"/>
    <property type="molecule type" value="Genomic_DNA"/>
</dbReference>
<feature type="transmembrane region" description="Helical" evidence="10">
    <location>
        <begin position="140"/>
        <end position="159"/>
    </location>
</feature>
<organism evidence="12 13">
    <name type="scientific">Pangasianodon hypophthalmus</name>
    <name type="common">Striped catfish</name>
    <name type="synonym">Helicophagus hypophthalmus</name>
    <dbReference type="NCBI Taxonomy" id="310915"/>
    <lineage>
        <taxon>Eukaryota</taxon>
        <taxon>Metazoa</taxon>
        <taxon>Chordata</taxon>
        <taxon>Craniata</taxon>
        <taxon>Vertebrata</taxon>
        <taxon>Euteleostomi</taxon>
        <taxon>Actinopterygii</taxon>
        <taxon>Neopterygii</taxon>
        <taxon>Teleostei</taxon>
        <taxon>Ostariophysi</taxon>
        <taxon>Siluriformes</taxon>
        <taxon>Pangasiidae</taxon>
        <taxon>Pangasianodon</taxon>
    </lineage>
</organism>
<keyword evidence="4 10" id="KW-1133">Transmembrane helix</keyword>
<keyword evidence="13" id="KW-1185">Reference proteome</keyword>
<comment type="similarity">
    <text evidence="9">Belongs to the G-protein coupled receptor 1 family.</text>
</comment>
<reference evidence="12 13" key="1">
    <citation type="submission" date="2019-06" db="EMBL/GenBank/DDBJ databases">
        <title>A chromosome-scale genome assembly of the striped catfish, Pangasianodon hypophthalmus.</title>
        <authorList>
            <person name="Wen M."/>
            <person name="Zahm M."/>
            <person name="Roques C."/>
            <person name="Cabau C."/>
            <person name="Klopp C."/>
            <person name="Donnadieu C."/>
            <person name="Jouanno E."/>
            <person name="Avarre J.-C."/>
            <person name="Campet M."/>
            <person name="Ha T.T.T."/>
            <person name="Dugue R."/>
            <person name="Lampietro C."/>
            <person name="Louis A."/>
            <person name="Herpin A."/>
            <person name="Echchiki A."/>
            <person name="Berthelot C."/>
            <person name="Parey E."/>
            <person name="Roest-Crollius H."/>
            <person name="Braasch I."/>
            <person name="Postlethwait J."/>
            <person name="Bobe J."/>
            <person name="Montfort J."/>
            <person name="Bouchez O."/>
            <person name="Begum T."/>
            <person name="Schartl M."/>
            <person name="Guiguen Y."/>
        </authorList>
    </citation>
    <scope>NUCLEOTIDE SEQUENCE [LARGE SCALE GENOMIC DNA]</scope>
    <source>
        <strain evidence="12 13">Indonesia</strain>
        <tissue evidence="12">Blood</tissue>
    </source>
</reference>
<dbReference type="PROSITE" id="PS50262">
    <property type="entry name" value="G_PROTEIN_RECEP_F1_2"/>
    <property type="match status" value="1"/>
</dbReference>
<protein>
    <recommendedName>
        <fullName evidence="11">G-protein coupled receptors family 1 profile domain-containing protein</fullName>
    </recommendedName>
</protein>
<evidence type="ECO:0000256" key="2">
    <source>
        <dbReference type="ARBA" id="ARBA00022475"/>
    </source>
</evidence>
<keyword evidence="2" id="KW-1003">Cell membrane</keyword>
<evidence type="ECO:0000256" key="7">
    <source>
        <dbReference type="ARBA" id="ARBA00023170"/>
    </source>
</evidence>
<evidence type="ECO:0000259" key="11">
    <source>
        <dbReference type="PROSITE" id="PS50262"/>
    </source>
</evidence>
<keyword evidence="7 9" id="KW-0675">Receptor</keyword>
<dbReference type="PRINTS" id="PR00237">
    <property type="entry name" value="GPCRRHODOPSN"/>
</dbReference>
<dbReference type="PANTHER" id="PTHR24231:SF35">
    <property type="entry name" value="P2Y PURINOCEPTOR 4-LIKE"/>
    <property type="match status" value="1"/>
</dbReference>
<dbReference type="AlphaFoldDB" id="A0A5N5KEB1"/>
<gene>
    <name evidence="12" type="ORF">PHYPO_G00142730</name>
</gene>
<dbReference type="Pfam" id="PF00001">
    <property type="entry name" value="7tm_1"/>
    <property type="match status" value="1"/>
</dbReference>
<evidence type="ECO:0000256" key="10">
    <source>
        <dbReference type="SAM" id="Phobius"/>
    </source>
</evidence>
<name>A0A5N5KEB1_PANHP</name>
<proteinExistence type="inferred from homology"/>
<evidence type="ECO:0000256" key="9">
    <source>
        <dbReference type="RuleBase" id="RU000688"/>
    </source>
</evidence>
<dbReference type="InterPro" id="IPR000276">
    <property type="entry name" value="GPCR_Rhodpsn"/>
</dbReference>
<dbReference type="Gene3D" id="1.20.1070.10">
    <property type="entry name" value="Rhodopsin 7-helix transmembrane proteins"/>
    <property type="match status" value="1"/>
</dbReference>
<dbReference type="GO" id="GO:0004930">
    <property type="term" value="F:G protein-coupled receptor activity"/>
    <property type="evidence" value="ECO:0007669"/>
    <property type="project" value="UniProtKB-KW"/>
</dbReference>
<keyword evidence="3 9" id="KW-0812">Transmembrane</keyword>
<evidence type="ECO:0000256" key="1">
    <source>
        <dbReference type="ARBA" id="ARBA00004651"/>
    </source>
</evidence>
<evidence type="ECO:0000256" key="3">
    <source>
        <dbReference type="ARBA" id="ARBA00022692"/>
    </source>
</evidence>
<comment type="subcellular location">
    <subcellularLocation>
        <location evidence="1">Cell membrane</location>
        <topology evidence="1">Multi-pass membrane protein</topology>
    </subcellularLocation>
</comment>
<feature type="transmembrane region" description="Helical" evidence="10">
    <location>
        <begin position="230"/>
        <end position="256"/>
    </location>
</feature>
<sequence>MNYANGSSSDATTACSVESQPAPISVLICLVLGLGLLLNIFSMWVFKYRTPEWKSGTVLQFHLAVSDLMLCPLAPFLTVYFALGQWPFGSLMCRLKIILLVTHFYGSIFFLTLISIHRYISVVYHSQEFRMKQKDFVKKLCIGVWAVVLIKGVVCSLVLDTSTEGNRTLCLSIHQETYIEVYFFTNFTLLLPGFLIPFTISLVCYSRLVRSMSGINICHQKGKLMKSKSLKMVAVCLLIFGLCFTPVNVIRTIIVVVKKFYPTHRCLLLQIETSYYVSWILSSANCCLDPLIYCFASQNFKTAFRSSLRKIGVRFQTAREDIEHDSALTTHVNPTLRTIQKGNMSITPL</sequence>
<evidence type="ECO:0000313" key="12">
    <source>
        <dbReference type="EMBL" id="KAB5528654.1"/>
    </source>
</evidence>
<comment type="caution">
    <text evidence="12">The sequence shown here is derived from an EMBL/GenBank/DDBJ whole genome shotgun (WGS) entry which is preliminary data.</text>
</comment>
<evidence type="ECO:0000256" key="6">
    <source>
        <dbReference type="ARBA" id="ARBA00023136"/>
    </source>
</evidence>
<dbReference type="PROSITE" id="PS00237">
    <property type="entry name" value="G_PROTEIN_RECEP_F1_1"/>
    <property type="match status" value="1"/>
</dbReference>
<evidence type="ECO:0000256" key="8">
    <source>
        <dbReference type="ARBA" id="ARBA00023224"/>
    </source>
</evidence>
<dbReference type="PANTHER" id="PTHR24231">
    <property type="entry name" value="PURINOCEPTOR-RELATED G-PROTEIN COUPLED RECEPTOR"/>
    <property type="match status" value="1"/>
</dbReference>
<feature type="transmembrane region" description="Helical" evidence="10">
    <location>
        <begin position="276"/>
        <end position="296"/>
    </location>
</feature>
<feature type="transmembrane region" description="Helical" evidence="10">
    <location>
        <begin position="95"/>
        <end position="120"/>
    </location>
</feature>